<name>D5EJH1_CORAD</name>
<accession>D5EJH1</accession>
<evidence type="ECO:0000313" key="2">
    <source>
        <dbReference type="EMBL" id="ADE54570.1"/>
    </source>
</evidence>
<dbReference type="EMBL" id="CP001998">
    <property type="protein sequence ID" value="ADE54570.1"/>
    <property type="molecule type" value="Genomic_DNA"/>
</dbReference>
<protein>
    <submittedName>
        <fullName evidence="2">Uncharacterized protein</fullName>
    </submittedName>
</protein>
<feature type="signal peptide" evidence="1">
    <location>
        <begin position="1"/>
        <end position="22"/>
    </location>
</feature>
<dbReference type="Gene3D" id="2.40.360.20">
    <property type="match status" value="1"/>
</dbReference>
<dbReference type="HOGENOM" id="CLU_1064404_0_0_0"/>
<dbReference type="KEGG" id="caa:Caka_1551"/>
<sequence length="261" mass="29245">MHFSRLLPILCCCALASLHASLKDSGKAPESVGESSIVLPAKATVALSDSIQPRNEGAFWIYTSVYFEDGKSVSNGTSKEEIVKIKDLQGRTCYQVKLTMDWRSLFDRLAGAKLTEGDYDYFWEYLDEQGSYNFSDWDGDRPLDPATLEDFELTLPYPVKTGAKYQAEGSVWEVLDAAKKLKVSAGTFSCVVYQSLYAPEGSADEDKIRDRYYMSKGVGLVRYEMDVFIDGKWVLDIRDDLVKYDLNDAQDGAIVESSDTE</sequence>
<dbReference type="RefSeq" id="WP_013043292.1">
    <property type="nucleotide sequence ID" value="NC_014008.1"/>
</dbReference>
<gene>
    <name evidence="2" type="ordered locus">Caka_1551</name>
</gene>
<feature type="chain" id="PRO_5003071224" evidence="1">
    <location>
        <begin position="23"/>
        <end position="261"/>
    </location>
</feature>
<dbReference type="AlphaFoldDB" id="D5EJH1"/>
<keyword evidence="1" id="KW-0732">Signal</keyword>
<evidence type="ECO:0000256" key="1">
    <source>
        <dbReference type="SAM" id="SignalP"/>
    </source>
</evidence>
<organism evidence="2 3">
    <name type="scientific">Coraliomargarita akajimensis (strain DSM 45221 / IAM 15411 / JCM 23193 / KCTC 12865 / 04OKA010-24)</name>
    <dbReference type="NCBI Taxonomy" id="583355"/>
    <lineage>
        <taxon>Bacteria</taxon>
        <taxon>Pseudomonadati</taxon>
        <taxon>Verrucomicrobiota</taxon>
        <taxon>Opitutia</taxon>
        <taxon>Puniceicoccales</taxon>
        <taxon>Coraliomargaritaceae</taxon>
        <taxon>Coraliomargarita</taxon>
    </lineage>
</organism>
<keyword evidence="3" id="KW-1185">Reference proteome</keyword>
<proteinExistence type="predicted"/>
<evidence type="ECO:0000313" key="3">
    <source>
        <dbReference type="Proteomes" id="UP000000925"/>
    </source>
</evidence>
<dbReference type="STRING" id="583355.Caka_1551"/>
<dbReference type="Proteomes" id="UP000000925">
    <property type="component" value="Chromosome"/>
</dbReference>
<reference evidence="2 3" key="1">
    <citation type="journal article" date="2010" name="Stand. Genomic Sci.">
        <title>Complete genome sequence of Coraliomargarita akajimensis type strain (04OKA010-24).</title>
        <authorList>
            <person name="Mavromatis K."/>
            <person name="Abt B."/>
            <person name="Brambilla E."/>
            <person name="Lapidus A."/>
            <person name="Copeland A."/>
            <person name="Deshpande S."/>
            <person name="Nolan M."/>
            <person name="Lucas S."/>
            <person name="Tice H."/>
            <person name="Cheng J.F."/>
            <person name="Han C."/>
            <person name="Detter J.C."/>
            <person name="Woyke T."/>
            <person name="Goodwin L."/>
            <person name="Pitluck S."/>
            <person name="Held B."/>
            <person name="Brettin T."/>
            <person name="Tapia R."/>
            <person name="Ivanova N."/>
            <person name="Mikhailova N."/>
            <person name="Pati A."/>
            <person name="Liolios K."/>
            <person name="Chen A."/>
            <person name="Palaniappan K."/>
            <person name="Land M."/>
            <person name="Hauser L."/>
            <person name="Chang Y.J."/>
            <person name="Jeffries C.D."/>
            <person name="Rohde M."/>
            <person name="Goker M."/>
            <person name="Bristow J."/>
            <person name="Eisen J.A."/>
            <person name="Markowitz V."/>
            <person name="Hugenholtz P."/>
            <person name="Klenk H.P."/>
            <person name="Kyrpides N.C."/>
        </authorList>
    </citation>
    <scope>NUCLEOTIDE SEQUENCE [LARGE SCALE GENOMIC DNA]</scope>
    <source>
        <strain evidence="3">DSM 45221 / IAM 15411 / JCM 23193 / KCTC 12865</strain>
    </source>
</reference>